<name>A0A0Q9WQH8_DROWI</name>
<dbReference type="Proteomes" id="UP000007798">
    <property type="component" value="Unassembled WGS sequence"/>
</dbReference>
<proteinExistence type="predicted"/>
<accession>A0A0Q9WQH8</accession>
<sequence length="80" mass="9544">MENQKLPTPKATAKAKRSLPHQLIKFSTDINSPETKSKMLLYKKLLKMEMLRDELTSKELQKRRQRRQLDEEMGKFSKHM</sequence>
<gene>
    <name evidence="2" type="primary">Dwil\GK26813</name>
    <name evidence="2" type="ORF">Dwil_GK26813</name>
</gene>
<keyword evidence="3" id="KW-1185">Reference proteome</keyword>
<dbReference type="KEGG" id="dwi:26528815"/>
<dbReference type="AlphaFoldDB" id="A0A0Q9WQH8"/>
<evidence type="ECO:0000313" key="3">
    <source>
        <dbReference type="Proteomes" id="UP000007798"/>
    </source>
</evidence>
<protein>
    <submittedName>
        <fullName evidence="2">Uncharacterized protein</fullName>
    </submittedName>
</protein>
<dbReference type="InParanoid" id="A0A0Q9WQH8"/>
<dbReference type="EMBL" id="CH963857">
    <property type="protein sequence ID" value="KRF98483.1"/>
    <property type="molecule type" value="Genomic_DNA"/>
</dbReference>
<reference evidence="2 3" key="1">
    <citation type="journal article" date="2007" name="Nature">
        <title>Evolution of genes and genomes on the Drosophila phylogeny.</title>
        <authorList>
            <consortium name="Drosophila 12 Genomes Consortium"/>
            <person name="Clark A.G."/>
            <person name="Eisen M.B."/>
            <person name="Smith D.R."/>
            <person name="Bergman C.M."/>
            <person name="Oliver B."/>
            <person name="Markow T.A."/>
            <person name="Kaufman T.C."/>
            <person name="Kellis M."/>
            <person name="Gelbart W."/>
            <person name="Iyer V.N."/>
            <person name="Pollard D.A."/>
            <person name="Sackton T.B."/>
            <person name="Larracuente A.M."/>
            <person name="Singh N.D."/>
            <person name="Abad J.P."/>
            <person name="Abt D.N."/>
            <person name="Adryan B."/>
            <person name="Aguade M."/>
            <person name="Akashi H."/>
            <person name="Anderson W.W."/>
            <person name="Aquadro C.F."/>
            <person name="Ardell D.H."/>
            <person name="Arguello R."/>
            <person name="Artieri C.G."/>
            <person name="Barbash D.A."/>
            <person name="Barker D."/>
            <person name="Barsanti P."/>
            <person name="Batterham P."/>
            <person name="Batzoglou S."/>
            <person name="Begun D."/>
            <person name="Bhutkar A."/>
            <person name="Blanco E."/>
            <person name="Bosak S.A."/>
            <person name="Bradley R.K."/>
            <person name="Brand A.D."/>
            <person name="Brent M.R."/>
            <person name="Brooks A.N."/>
            <person name="Brown R.H."/>
            <person name="Butlin R.K."/>
            <person name="Caggese C."/>
            <person name="Calvi B.R."/>
            <person name="Bernardo de Carvalho A."/>
            <person name="Caspi A."/>
            <person name="Castrezana S."/>
            <person name="Celniker S.E."/>
            <person name="Chang J.L."/>
            <person name="Chapple C."/>
            <person name="Chatterji S."/>
            <person name="Chinwalla A."/>
            <person name="Civetta A."/>
            <person name="Clifton S.W."/>
            <person name="Comeron J.M."/>
            <person name="Costello J.C."/>
            <person name="Coyne J.A."/>
            <person name="Daub J."/>
            <person name="David R.G."/>
            <person name="Delcher A.L."/>
            <person name="Delehaunty K."/>
            <person name="Do C.B."/>
            <person name="Ebling H."/>
            <person name="Edwards K."/>
            <person name="Eickbush T."/>
            <person name="Evans J.D."/>
            <person name="Filipski A."/>
            <person name="Findeiss S."/>
            <person name="Freyhult E."/>
            <person name="Fulton L."/>
            <person name="Fulton R."/>
            <person name="Garcia A.C."/>
            <person name="Gardiner A."/>
            <person name="Garfield D.A."/>
            <person name="Garvin B.E."/>
            <person name="Gibson G."/>
            <person name="Gilbert D."/>
            <person name="Gnerre S."/>
            <person name="Godfrey J."/>
            <person name="Good R."/>
            <person name="Gotea V."/>
            <person name="Gravely B."/>
            <person name="Greenberg A.J."/>
            <person name="Griffiths-Jones S."/>
            <person name="Gross S."/>
            <person name="Guigo R."/>
            <person name="Gustafson E.A."/>
            <person name="Haerty W."/>
            <person name="Hahn M.W."/>
            <person name="Halligan D.L."/>
            <person name="Halpern A.L."/>
            <person name="Halter G.M."/>
            <person name="Han M.V."/>
            <person name="Heger A."/>
            <person name="Hillier L."/>
            <person name="Hinrichs A.S."/>
            <person name="Holmes I."/>
            <person name="Hoskins R.A."/>
            <person name="Hubisz M.J."/>
            <person name="Hultmark D."/>
            <person name="Huntley M.A."/>
            <person name="Jaffe D.B."/>
            <person name="Jagadeeshan S."/>
            <person name="Jeck W.R."/>
            <person name="Johnson J."/>
            <person name="Jones C.D."/>
            <person name="Jordan W.C."/>
            <person name="Karpen G.H."/>
            <person name="Kataoka E."/>
            <person name="Keightley P.D."/>
            <person name="Kheradpour P."/>
            <person name="Kirkness E.F."/>
            <person name="Koerich L.B."/>
            <person name="Kristiansen K."/>
            <person name="Kudrna D."/>
            <person name="Kulathinal R.J."/>
            <person name="Kumar S."/>
            <person name="Kwok R."/>
            <person name="Lander E."/>
            <person name="Langley C.H."/>
            <person name="Lapoint R."/>
            <person name="Lazzaro B.P."/>
            <person name="Lee S.J."/>
            <person name="Levesque L."/>
            <person name="Li R."/>
            <person name="Lin C.F."/>
            <person name="Lin M.F."/>
            <person name="Lindblad-Toh K."/>
            <person name="Llopart A."/>
            <person name="Long M."/>
            <person name="Low L."/>
            <person name="Lozovsky E."/>
            <person name="Lu J."/>
            <person name="Luo M."/>
            <person name="Machado C.A."/>
            <person name="Makalowski W."/>
            <person name="Marzo M."/>
            <person name="Matsuda M."/>
            <person name="Matzkin L."/>
            <person name="McAllister B."/>
            <person name="McBride C.S."/>
            <person name="McKernan B."/>
            <person name="McKernan K."/>
            <person name="Mendez-Lago M."/>
            <person name="Minx P."/>
            <person name="Mollenhauer M.U."/>
            <person name="Montooth K."/>
            <person name="Mount S.M."/>
            <person name="Mu X."/>
            <person name="Myers E."/>
            <person name="Negre B."/>
            <person name="Newfeld S."/>
            <person name="Nielsen R."/>
            <person name="Noor M.A."/>
            <person name="O'Grady P."/>
            <person name="Pachter L."/>
            <person name="Papaceit M."/>
            <person name="Parisi M.J."/>
            <person name="Parisi M."/>
            <person name="Parts L."/>
            <person name="Pedersen J.S."/>
            <person name="Pesole G."/>
            <person name="Phillippy A.M."/>
            <person name="Ponting C.P."/>
            <person name="Pop M."/>
            <person name="Porcelli D."/>
            <person name="Powell J.R."/>
            <person name="Prohaska S."/>
            <person name="Pruitt K."/>
            <person name="Puig M."/>
            <person name="Quesneville H."/>
            <person name="Ram K.R."/>
            <person name="Rand D."/>
            <person name="Rasmussen M.D."/>
            <person name="Reed L.K."/>
            <person name="Reenan R."/>
            <person name="Reily A."/>
            <person name="Remington K.A."/>
            <person name="Rieger T.T."/>
            <person name="Ritchie M.G."/>
            <person name="Robin C."/>
            <person name="Rogers Y.H."/>
            <person name="Rohde C."/>
            <person name="Rozas J."/>
            <person name="Rubenfield M.J."/>
            <person name="Ruiz A."/>
            <person name="Russo S."/>
            <person name="Salzberg S.L."/>
            <person name="Sanchez-Gracia A."/>
            <person name="Saranga D.J."/>
            <person name="Sato H."/>
            <person name="Schaeffer S.W."/>
            <person name="Schatz M.C."/>
            <person name="Schlenke T."/>
            <person name="Schwartz R."/>
            <person name="Segarra C."/>
            <person name="Singh R.S."/>
            <person name="Sirot L."/>
            <person name="Sirota M."/>
            <person name="Sisneros N.B."/>
            <person name="Smith C.D."/>
            <person name="Smith T.F."/>
            <person name="Spieth J."/>
            <person name="Stage D.E."/>
            <person name="Stark A."/>
            <person name="Stephan W."/>
            <person name="Strausberg R.L."/>
            <person name="Strempel S."/>
            <person name="Sturgill D."/>
            <person name="Sutton G."/>
            <person name="Sutton G.G."/>
            <person name="Tao W."/>
            <person name="Teichmann S."/>
            <person name="Tobari Y.N."/>
            <person name="Tomimura Y."/>
            <person name="Tsolas J.M."/>
            <person name="Valente V.L."/>
            <person name="Venter E."/>
            <person name="Venter J.C."/>
            <person name="Vicario S."/>
            <person name="Vieira F.G."/>
            <person name="Vilella A.J."/>
            <person name="Villasante A."/>
            <person name="Walenz B."/>
            <person name="Wang J."/>
            <person name="Wasserman M."/>
            <person name="Watts T."/>
            <person name="Wilson D."/>
            <person name="Wilson R.K."/>
            <person name="Wing R.A."/>
            <person name="Wolfner M.F."/>
            <person name="Wong A."/>
            <person name="Wong G.K."/>
            <person name="Wu C.I."/>
            <person name="Wu G."/>
            <person name="Yamamoto D."/>
            <person name="Yang H.P."/>
            <person name="Yang S.P."/>
            <person name="Yorke J.A."/>
            <person name="Yoshida K."/>
            <person name="Zdobnov E."/>
            <person name="Zhang P."/>
            <person name="Zhang Y."/>
            <person name="Zimin A.V."/>
            <person name="Baldwin J."/>
            <person name="Abdouelleil A."/>
            <person name="Abdulkadir J."/>
            <person name="Abebe A."/>
            <person name="Abera B."/>
            <person name="Abreu J."/>
            <person name="Acer S.C."/>
            <person name="Aftuck L."/>
            <person name="Alexander A."/>
            <person name="An P."/>
            <person name="Anderson E."/>
            <person name="Anderson S."/>
            <person name="Arachi H."/>
            <person name="Azer M."/>
            <person name="Bachantsang P."/>
            <person name="Barry A."/>
            <person name="Bayul T."/>
            <person name="Berlin A."/>
            <person name="Bessette D."/>
            <person name="Bloom T."/>
            <person name="Blye J."/>
            <person name="Boguslavskiy L."/>
            <person name="Bonnet C."/>
            <person name="Boukhgalter B."/>
            <person name="Bourzgui I."/>
            <person name="Brown A."/>
            <person name="Cahill P."/>
            <person name="Channer S."/>
            <person name="Cheshatsang Y."/>
            <person name="Chuda L."/>
            <person name="Citroen M."/>
            <person name="Collymore A."/>
            <person name="Cooke P."/>
            <person name="Costello M."/>
            <person name="D'Aco K."/>
            <person name="Daza R."/>
            <person name="De Haan G."/>
            <person name="DeGray S."/>
            <person name="DeMaso C."/>
            <person name="Dhargay N."/>
            <person name="Dooley K."/>
            <person name="Dooley E."/>
            <person name="Doricent M."/>
            <person name="Dorje P."/>
            <person name="Dorjee K."/>
            <person name="Dupes A."/>
            <person name="Elong R."/>
            <person name="Falk J."/>
            <person name="Farina A."/>
            <person name="Faro S."/>
            <person name="Ferguson D."/>
            <person name="Fisher S."/>
            <person name="Foley C.D."/>
            <person name="Franke A."/>
            <person name="Friedrich D."/>
            <person name="Gadbois L."/>
            <person name="Gearin G."/>
            <person name="Gearin C.R."/>
            <person name="Giannoukos G."/>
            <person name="Goode T."/>
            <person name="Graham J."/>
            <person name="Grandbois E."/>
            <person name="Grewal S."/>
            <person name="Gyaltsen K."/>
            <person name="Hafez N."/>
            <person name="Hagos B."/>
            <person name="Hall J."/>
            <person name="Henson C."/>
            <person name="Hollinger A."/>
            <person name="Honan T."/>
            <person name="Huard M.D."/>
            <person name="Hughes L."/>
            <person name="Hurhula B."/>
            <person name="Husby M.E."/>
            <person name="Kamat A."/>
            <person name="Kanga B."/>
            <person name="Kashin S."/>
            <person name="Khazanovich D."/>
            <person name="Kisner P."/>
            <person name="Lance K."/>
            <person name="Lara M."/>
            <person name="Lee W."/>
            <person name="Lennon N."/>
            <person name="Letendre F."/>
            <person name="LeVine R."/>
            <person name="Lipovsky A."/>
            <person name="Liu X."/>
            <person name="Liu J."/>
            <person name="Liu S."/>
            <person name="Lokyitsang T."/>
            <person name="Lokyitsang Y."/>
            <person name="Lubonja R."/>
            <person name="Lui A."/>
            <person name="MacDonald P."/>
            <person name="Magnisalis V."/>
            <person name="Maru K."/>
            <person name="Matthews C."/>
            <person name="McCusker W."/>
            <person name="McDonough S."/>
            <person name="Mehta T."/>
            <person name="Meldrim J."/>
            <person name="Meneus L."/>
            <person name="Mihai O."/>
            <person name="Mihalev A."/>
            <person name="Mihova T."/>
            <person name="Mittelman R."/>
            <person name="Mlenga V."/>
            <person name="Montmayeur A."/>
            <person name="Mulrain L."/>
            <person name="Navidi A."/>
            <person name="Naylor J."/>
            <person name="Negash T."/>
            <person name="Nguyen T."/>
            <person name="Nguyen N."/>
            <person name="Nicol R."/>
            <person name="Norbu C."/>
            <person name="Norbu N."/>
            <person name="Novod N."/>
            <person name="O'Neill B."/>
            <person name="Osman S."/>
            <person name="Markiewicz E."/>
            <person name="Oyono O.L."/>
            <person name="Patti C."/>
            <person name="Phunkhang P."/>
            <person name="Pierre F."/>
            <person name="Priest M."/>
            <person name="Raghuraman S."/>
            <person name="Rege F."/>
            <person name="Reyes R."/>
            <person name="Rise C."/>
            <person name="Rogov P."/>
            <person name="Ross K."/>
            <person name="Ryan E."/>
            <person name="Settipalli S."/>
            <person name="Shea T."/>
            <person name="Sherpa N."/>
            <person name="Shi L."/>
            <person name="Shih D."/>
            <person name="Sparrow T."/>
            <person name="Spaulding J."/>
            <person name="Stalker J."/>
            <person name="Stange-Thomann N."/>
            <person name="Stavropoulos S."/>
            <person name="Stone C."/>
            <person name="Strader C."/>
            <person name="Tesfaye S."/>
            <person name="Thomson T."/>
            <person name="Thoulutsang Y."/>
            <person name="Thoulutsang D."/>
            <person name="Topham K."/>
            <person name="Topping I."/>
            <person name="Tsamla T."/>
            <person name="Vassiliev H."/>
            <person name="Vo A."/>
            <person name="Wangchuk T."/>
            <person name="Wangdi T."/>
            <person name="Weiand M."/>
            <person name="Wilkinson J."/>
            <person name="Wilson A."/>
            <person name="Yadav S."/>
            <person name="Young G."/>
            <person name="Yu Q."/>
            <person name="Zembek L."/>
            <person name="Zhong D."/>
            <person name="Zimmer A."/>
            <person name="Zwirko Z."/>
            <person name="Jaffe D.B."/>
            <person name="Alvarez P."/>
            <person name="Brockman W."/>
            <person name="Butler J."/>
            <person name="Chin C."/>
            <person name="Gnerre S."/>
            <person name="Grabherr M."/>
            <person name="Kleber M."/>
            <person name="Mauceli E."/>
            <person name="MacCallum I."/>
        </authorList>
    </citation>
    <scope>NUCLEOTIDE SEQUENCE [LARGE SCALE GENOMIC DNA]</scope>
    <source>
        <strain evidence="3">Tucson 14030-0811.24</strain>
    </source>
</reference>
<evidence type="ECO:0000313" key="2">
    <source>
        <dbReference type="EMBL" id="KRF98483.1"/>
    </source>
</evidence>
<evidence type="ECO:0000256" key="1">
    <source>
        <dbReference type="SAM" id="MobiDB-lite"/>
    </source>
</evidence>
<feature type="region of interest" description="Disordered" evidence="1">
    <location>
        <begin position="57"/>
        <end position="80"/>
    </location>
</feature>
<organism evidence="2 3">
    <name type="scientific">Drosophila willistoni</name>
    <name type="common">Fruit fly</name>
    <dbReference type="NCBI Taxonomy" id="7260"/>
    <lineage>
        <taxon>Eukaryota</taxon>
        <taxon>Metazoa</taxon>
        <taxon>Ecdysozoa</taxon>
        <taxon>Arthropoda</taxon>
        <taxon>Hexapoda</taxon>
        <taxon>Insecta</taxon>
        <taxon>Pterygota</taxon>
        <taxon>Neoptera</taxon>
        <taxon>Endopterygota</taxon>
        <taxon>Diptera</taxon>
        <taxon>Brachycera</taxon>
        <taxon>Muscomorpha</taxon>
        <taxon>Ephydroidea</taxon>
        <taxon>Drosophilidae</taxon>
        <taxon>Drosophila</taxon>
        <taxon>Sophophora</taxon>
    </lineage>
</organism>